<reference evidence="2" key="1">
    <citation type="journal article" date="2019" name="Int. J. Syst. Evol. Microbiol.">
        <title>The Global Catalogue of Microorganisms (GCM) 10K type strain sequencing project: providing services to taxonomists for standard genome sequencing and annotation.</title>
        <authorList>
            <consortium name="The Broad Institute Genomics Platform"/>
            <consortium name="The Broad Institute Genome Sequencing Center for Infectious Disease"/>
            <person name="Wu L."/>
            <person name="Ma J."/>
        </authorList>
    </citation>
    <scope>NUCLEOTIDE SEQUENCE [LARGE SCALE GENOMIC DNA]</scope>
    <source>
        <strain evidence="2">JCM 17217</strain>
    </source>
</reference>
<proteinExistence type="predicted"/>
<organism evidence="1 2">
    <name type="scientific">Hymenobacter antarcticus</name>
    <dbReference type="NCBI Taxonomy" id="486270"/>
    <lineage>
        <taxon>Bacteria</taxon>
        <taxon>Pseudomonadati</taxon>
        <taxon>Bacteroidota</taxon>
        <taxon>Cytophagia</taxon>
        <taxon>Cytophagales</taxon>
        <taxon>Hymenobacteraceae</taxon>
        <taxon>Hymenobacter</taxon>
    </lineage>
</organism>
<gene>
    <name evidence="1" type="ORF">GCM10022407_29470</name>
</gene>
<sequence length="125" mass="14000">MSRLRIRFHENPAFPWDSGSYETALIPPSIDFGSGEQLKAAADAEGLALVIYSGYESLFPDCKPQRSTLTGDLEEAVYALADELVGTPEDHFEQWPDGYPLLRYLAYWRLALLEEGAYLSLSSIH</sequence>
<evidence type="ECO:0000313" key="2">
    <source>
        <dbReference type="Proteomes" id="UP001501556"/>
    </source>
</evidence>
<evidence type="ECO:0000313" key="1">
    <source>
        <dbReference type="EMBL" id="GAA3982306.1"/>
    </source>
</evidence>
<comment type="caution">
    <text evidence="1">The sequence shown here is derived from an EMBL/GenBank/DDBJ whole genome shotgun (WGS) entry which is preliminary data.</text>
</comment>
<protein>
    <submittedName>
        <fullName evidence="1">Uncharacterized protein</fullName>
    </submittedName>
</protein>
<dbReference type="EMBL" id="BAABDI010000022">
    <property type="protein sequence ID" value="GAA3982306.1"/>
    <property type="molecule type" value="Genomic_DNA"/>
</dbReference>
<accession>A0ABP7QHN6</accession>
<keyword evidence="2" id="KW-1185">Reference proteome</keyword>
<name>A0ABP7QHN6_9BACT</name>
<dbReference type="RefSeq" id="WP_345125605.1">
    <property type="nucleotide sequence ID" value="NZ_BAABDI010000022.1"/>
</dbReference>
<dbReference type="Proteomes" id="UP001501556">
    <property type="component" value="Unassembled WGS sequence"/>
</dbReference>